<dbReference type="SUPFAM" id="SSF69047">
    <property type="entry name" value="Hypothetical protein YjbJ"/>
    <property type="match status" value="1"/>
</dbReference>
<name>A0ABP5IIW3_9MICO</name>
<sequence length="87" mass="8974">MGIGDDIRNKAQEATGKAKEFIGDKTGDADLQGEGVRDRTESGIRQAADSVREKAGDAADSLREGAEGLKAKAEGLIGGAKDAGEDR</sequence>
<feature type="region of interest" description="Disordered" evidence="1">
    <location>
        <begin position="1"/>
        <end position="61"/>
    </location>
</feature>
<protein>
    <recommendedName>
        <fullName evidence="4">CsbD family protein</fullName>
    </recommendedName>
</protein>
<evidence type="ECO:0000313" key="2">
    <source>
        <dbReference type="EMBL" id="GAA2098835.1"/>
    </source>
</evidence>
<feature type="compositionally biased region" description="Basic and acidic residues" evidence="1">
    <location>
        <begin position="50"/>
        <end position="61"/>
    </location>
</feature>
<feature type="compositionally biased region" description="Basic and acidic residues" evidence="1">
    <location>
        <begin position="1"/>
        <end position="28"/>
    </location>
</feature>
<gene>
    <name evidence="2" type="ORF">GCM10009823_20320</name>
</gene>
<evidence type="ECO:0000256" key="1">
    <source>
        <dbReference type="SAM" id="MobiDB-lite"/>
    </source>
</evidence>
<dbReference type="InterPro" id="IPR036629">
    <property type="entry name" value="YjbJ_sf"/>
</dbReference>
<accession>A0ABP5IIW3</accession>
<comment type="caution">
    <text evidence="2">The sequence shown here is derived from an EMBL/GenBank/DDBJ whole genome shotgun (WGS) entry which is preliminary data.</text>
</comment>
<reference evidence="3" key="1">
    <citation type="journal article" date="2019" name="Int. J. Syst. Evol. Microbiol.">
        <title>The Global Catalogue of Microorganisms (GCM) 10K type strain sequencing project: providing services to taxonomists for standard genome sequencing and annotation.</title>
        <authorList>
            <consortium name="The Broad Institute Genomics Platform"/>
            <consortium name="The Broad Institute Genome Sequencing Center for Infectious Disease"/>
            <person name="Wu L."/>
            <person name="Ma J."/>
        </authorList>
    </citation>
    <scope>NUCLEOTIDE SEQUENCE [LARGE SCALE GENOMIC DNA]</scope>
    <source>
        <strain evidence="3">JCM 15900</strain>
    </source>
</reference>
<dbReference type="RefSeq" id="WP_291795651.1">
    <property type="nucleotide sequence ID" value="NZ_BAAAPZ010000008.1"/>
</dbReference>
<dbReference type="EMBL" id="BAAAPZ010000008">
    <property type="protein sequence ID" value="GAA2098835.1"/>
    <property type="molecule type" value="Genomic_DNA"/>
</dbReference>
<proteinExistence type="predicted"/>
<dbReference type="Proteomes" id="UP001500984">
    <property type="component" value="Unassembled WGS sequence"/>
</dbReference>
<evidence type="ECO:0000313" key="3">
    <source>
        <dbReference type="Proteomes" id="UP001500984"/>
    </source>
</evidence>
<keyword evidence="3" id="KW-1185">Reference proteome</keyword>
<organism evidence="2 3">
    <name type="scientific">Brevibacterium salitolerans</name>
    <dbReference type="NCBI Taxonomy" id="1403566"/>
    <lineage>
        <taxon>Bacteria</taxon>
        <taxon>Bacillati</taxon>
        <taxon>Actinomycetota</taxon>
        <taxon>Actinomycetes</taxon>
        <taxon>Micrococcales</taxon>
        <taxon>Brevibacteriaceae</taxon>
        <taxon>Brevibacterium</taxon>
    </lineage>
</organism>
<evidence type="ECO:0008006" key="4">
    <source>
        <dbReference type="Google" id="ProtNLM"/>
    </source>
</evidence>